<dbReference type="FunFam" id="2.10.25.10:FF:000146">
    <property type="entry name" value="Putative neurogenic locus notch"/>
    <property type="match status" value="1"/>
</dbReference>
<dbReference type="Pfam" id="PF00008">
    <property type="entry name" value="EGF"/>
    <property type="match status" value="7"/>
</dbReference>
<dbReference type="InterPro" id="IPR016186">
    <property type="entry name" value="C-type_lectin-like/link_sf"/>
</dbReference>
<evidence type="ECO:0000256" key="11">
    <source>
        <dbReference type="ARBA" id="ARBA00022989"/>
    </source>
</evidence>
<feature type="domain" description="EGF-like" evidence="22">
    <location>
        <begin position="2317"/>
        <end position="2353"/>
    </location>
</feature>
<dbReference type="SMART" id="SM00034">
    <property type="entry name" value="CLECT"/>
    <property type="match status" value="1"/>
</dbReference>
<dbReference type="GO" id="GO:0045944">
    <property type="term" value="P:positive regulation of transcription by RNA polymerase II"/>
    <property type="evidence" value="ECO:0007669"/>
    <property type="project" value="UniProtKB-ARBA"/>
</dbReference>
<dbReference type="InterPro" id="IPR049883">
    <property type="entry name" value="NOTCH1_EGF-like"/>
</dbReference>
<comment type="caution">
    <text evidence="26">The sequence shown here is derived from an EMBL/GenBank/DDBJ whole genome shotgun (WGS) entry which is preliminary data.</text>
</comment>
<evidence type="ECO:0000256" key="4">
    <source>
        <dbReference type="ARBA" id="ARBA00022659"/>
    </source>
</evidence>
<feature type="disulfide bond" evidence="16">
    <location>
        <begin position="2152"/>
        <end position="2161"/>
    </location>
</feature>
<evidence type="ECO:0000256" key="1">
    <source>
        <dbReference type="ARBA" id="ARBA00004479"/>
    </source>
</evidence>
<dbReference type="FunFam" id="2.10.25.10:FF:000309">
    <property type="entry name" value="Uncharacterized protein, isoform A"/>
    <property type="match status" value="1"/>
</dbReference>
<dbReference type="FunFam" id="2.10.25.10:FF:000123">
    <property type="entry name" value="Crumbs homolog 1 (Drosophila)"/>
    <property type="match status" value="1"/>
</dbReference>
<evidence type="ECO:0000256" key="5">
    <source>
        <dbReference type="ARBA" id="ARBA00022692"/>
    </source>
</evidence>
<feature type="domain" description="EGF-like" evidence="22">
    <location>
        <begin position="2417"/>
        <end position="2453"/>
    </location>
</feature>
<dbReference type="Pfam" id="PF00431">
    <property type="entry name" value="CUB"/>
    <property type="match status" value="3"/>
</dbReference>
<dbReference type="PROSITE" id="PS01187">
    <property type="entry name" value="EGF_CA"/>
    <property type="match status" value="4"/>
</dbReference>
<dbReference type="Gene3D" id="2.60.120.200">
    <property type="match status" value="1"/>
</dbReference>
<feature type="disulfide bond" evidence="18">
    <location>
        <begin position="660"/>
        <end position="703"/>
    </location>
</feature>
<accession>A0A0L7LCL8</accession>
<dbReference type="PROSITE" id="PS50068">
    <property type="entry name" value="LDLRA_2"/>
    <property type="match status" value="1"/>
</dbReference>
<dbReference type="PROSITE" id="PS00022">
    <property type="entry name" value="EGF_1"/>
    <property type="match status" value="12"/>
</dbReference>
<dbReference type="SMART" id="SM01411">
    <property type="entry name" value="Ephrin_rec_like"/>
    <property type="match status" value="7"/>
</dbReference>
<feature type="domain" description="Sushi" evidence="25">
    <location>
        <begin position="597"/>
        <end position="657"/>
    </location>
</feature>
<dbReference type="GO" id="GO:0030154">
    <property type="term" value="P:cell differentiation"/>
    <property type="evidence" value="ECO:0007669"/>
    <property type="project" value="UniProtKB-KW"/>
</dbReference>
<dbReference type="SUPFAM" id="SSF57424">
    <property type="entry name" value="LDL receptor-like module"/>
    <property type="match status" value="1"/>
</dbReference>
<dbReference type="FunFam" id="2.10.25.10:FF:000649">
    <property type="entry name" value="Uncharacterized protein, isoform A"/>
    <property type="match status" value="1"/>
</dbReference>
<feature type="disulfide bond" evidence="16">
    <location>
        <begin position="2481"/>
        <end position="2490"/>
    </location>
</feature>
<evidence type="ECO:0000259" key="25">
    <source>
        <dbReference type="PROSITE" id="PS50923"/>
    </source>
</evidence>
<dbReference type="InterPro" id="IPR023415">
    <property type="entry name" value="LDLR_class-A_CS"/>
</dbReference>
<dbReference type="PROSITE" id="PS50041">
    <property type="entry name" value="C_TYPE_LECTIN_2"/>
    <property type="match status" value="1"/>
</dbReference>
<dbReference type="FunFam" id="2.10.25.10:FF:000279">
    <property type="entry name" value="Neurogenic locus notch 1"/>
    <property type="match status" value="1"/>
</dbReference>
<keyword evidence="5 19" id="KW-0812">Transmembrane</keyword>
<feature type="domain" description="F5/8 type C" evidence="21">
    <location>
        <begin position="814"/>
        <end position="963"/>
    </location>
</feature>
<dbReference type="PANTHER" id="PTHR12916:SF4">
    <property type="entry name" value="UNINFLATABLE, ISOFORM C"/>
    <property type="match status" value="1"/>
</dbReference>
<dbReference type="InterPro" id="IPR011641">
    <property type="entry name" value="Tyr-kin_ephrin_A/B_rcpt-like"/>
</dbReference>
<dbReference type="SMART" id="SM00032">
    <property type="entry name" value="CCP"/>
    <property type="match status" value="9"/>
</dbReference>
<feature type="disulfide bond" evidence="16">
    <location>
        <begin position="2168"/>
        <end position="2178"/>
    </location>
</feature>
<dbReference type="InterPro" id="IPR000742">
    <property type="entry name" value="EGF"/>
</dbReference>
<dbReference type="Pfam" id="PF00059">
    <property type="entry name" value="Lectin_C"/>
    <property type="match status" value="1"/>
</dbReference>
<dbReference type="InterPro" id="IPR009030">
    <property type="entry name" value="Growth_fac_rcpt_cys_sf"/>
</dbReference>
<dbReference type="CDD" id="cd00041">
    <property type="entry name" value="CUB"/>
    <property type="match status" value="3"/>
</dbReference>
<dbReference type="InterPro" id="IPR001304">
    <property type="entry name" value="C-type_lectin-like"/>
</dbReference>
<dbReference type="PROSITE" id="PS01186">
    <property type="entry name" value="EGF_2"/>
    <property type="match status" value="10"/>
</dbReference>
<dbReference type="SMART" id="SM00042">
    <property type="entry name" value="CUB"/>
    <property type="match status" value="3"/>
</dbReference>
<dbReference type="FunFam" id="2.10.70.10:FF:000014">
    <property type="entry name" value="Membrane cofactor protein"/>
    <property type="match status" value="1"/>
</dbReference>
<feature type="domain" description="HYR" evidence="24">
    <location>
        <begin position="2731"/>
        <end position="2813"/>
    </location>
</feature>
<dbReference type="InterPro" id="IPR008979">
    <property type="entry name" value="Galactose-bd-like_sf"/>
</dbReference>
<dbReference type="SMART" id="SM00181">
    <property type="entry name" value="EGF"/>
    <property type="match status" value="17"/>
</dbReference>
<keyword evidence="6" id="KW-0732">Signal</keyword>
<feature type="domain" description="EGF-like" evidence="22">
    <location>
        <begin position="777"/>
        <end position="815"/>
    </location>
</feature>
<dbReference type="Proteomes" id="UP000037510">
    <property type="component" value="Unassembled WGS sequence"/>
</dbReference>
<dbReference type="InterPro" id="IPR016187">
    <property type="entry name" value="CTDL_fold"/>
</dbReference>
<feature type="domain" description="Sushi" evidence="25">
    <location>
        <begin position="535"/>
        <end position="596"/>
    </location>
</feature>
<dbReference type="PROSITE" id="PS50923">
    <property type="entry name" value="SUSHI"/>
    <property type="match status" value="6"/>
</dbReference>
<evidence type="ECO:0000256" key="19">
    <source>
        <dbReference type="SAM" id="Phobius"/>
    </source>
</evidence>
<dbReference type="Pfam" id="PF00057">
    <property type="entry name" value="Ldl_recept_a"/>
    <property type="match status" value="1"/>
</dbReference>
<dbReference type="GO" id="GO:0016020">
    <property type="term" value="C:membrane"/>
    <property type="evidence" value="ECO:0007669"/>
    <property type="project" value="UniProtKB-SubCell"/>
</dbReference>
<evidence type="ECO:0000256" key="18">
    <source>
        <dbReference type="PROSITE-ProRule" id="PRU00302"/>
    </source>
</evidence>
<dbReference type="Pfam" id="PF02494">
    <property type="entry name" value="HYR"/>
    <property type="match status" value="3"/>
</dbReference>
<feature type="domain" description="EGF-like" evidence="22">
    <location>
        <begin position="2379"/>
        <end position="2415"/>
    </location>
</feature>
<feature type="domain" description="HYR" evidence="24">
    <location>
        <begin position="1536"/>
        <end position="1619"/>
    </location>
</feature>
<dbReference type="SUPFAM" id="SSF49899">
    <property type="entry name" value="Concanavalin A-like lectins/glucanases"/>
    <property type="match status" value="1"/>
</dbReference>
<evidence type="ECO:0000256" key="14">
    <source>
        <dbReference type="ARBA" id="ARBA00023180"/>
    </source>
</evidence>
<dbReference type="Gene3D" id="2.10.70.10">
    <property type="entry name" value="Complement Module, domain 1"/>
    <property type="match status" value="6"/>
</dbReference>
<dbReference type="Pfam" id="PF13385">
    <property type="entry name" value="Laminin_G_3"/>
    <property type="match status" value="1"/>
</dbReference>
<protein>
    <submittedName>
        <fullName evidence="26">Uninflatable-like protein</fullName>
    </submittedName>
</protein>
<keyword evidence="4 18" id="KW-0768">Sushi</keyword>
<dbReference type="PANTHER" id="PTHR12916">
    <property type="entry name" value="CYTOCHROME C OXIDASE POLYPEPTIDE VIC-2"/>
    <property type="match status" value="1"/>
</dbReference>
<dbReference type="EMBL" id="JTDY01001657">
    <property type="protein sequence ID" value="KOB73233.1"/>
    <property type="molecule type" value="Genomic_DNA"/>
</dbReference>
<dbReference type="Gene3D" id="4.10.400.10">
    <property type="entry name" value="Low-density Lipoprotein Receptor"/>
    <property type="match status" value="1"/>
</dbReference>
<feature type="domain" description="C-type lectin" evidence="23">
    <location>
        <begin position="34"/>
        <end position="155"/>
    </location>
</feature>
<evidence type="ECO:0000256" key="9">
    <source>
        <dbReference type="ARBA" id="ARBA00022843"/>
    </source>
</evidence>
<dbReference type="GO" id="GO:0003008">
    <property type="term" value="P:system process"/>
    <property type="evidence" value="ECO:0007669"/>
    <property type="project" value="UniProtKB-ARBA"/>
</dbReference>
<sequence length="3501" mass="381464">MPYVTLQTSLQSPSVEPTMKCTTKPTARLGWELKGLHCYKFFNIRHSWEKAAELCRRYGSELMVVDTYSENNMTASMVPTSPSNNHYWLGLATVDDLRTNTLESAAGALVSQYAGFWDLRQPNPKEGECVDVHVTSESQSWELTTCETLLPFMCRANACPAGTFHCSNGKCINSAFKCDKQDDCGDASDEMDCASECHFYMASSGDVVESPSYPHKYPPFSECKWTLEGPQGQNIVLQFQDFETEKTFDTVQILVGGRTEDKSVNLATLSGKQDLSNKLYVSASNFMIIKFSTDGSVERKGFRAAWKTESSNCGGILRATPQGQVLTSPGYPNGYPGGLECMYIIEAQPGRIVSLEIEDLELGMNRDYIVIKDGNTPSSPVLARLTGPGEENEKVVISTTNHLYMYFRTSLGDSKKGFNMRYSQGCRATIIASNGTFTSPAYGLSNYPNNQECLYRVKNPNGGPLSLKFDEFNIHPTDVVQVFDGASTTGLRLHSENGFTIKPRITLTASSGEMLIRFVSDALHNGAGWKASFSADCPPLNSGLGALASNRDTAFGTASVFSCPIGQEFATGKSRITTTCLEGGKWSTTYIPSCQEVYCGPVPQIDNGFSIGSTNVTYRGVATYQCYAGFAFPTGQPIEKISCLSDGRWERTPTCLASQCVALSDVQHANVTILNGGGRSYGTIVRYECEPGYVRAGQPVLLCMSNGTWSGDVPTCTKALCPIFPEIKNGFIVDQARVYMYGDEARVQCFKGYKLNGPSVLRCGPNQDFDPAPTCEDINECVSSQCDGASTECKNTQGGFFCPCKPGFTPNMDCRPVGDLGLINGAIPDESITTSTPESGYHKGMVRLNNGGGWCGNNLEAGANWILVDLRAATIIRGFRTMSVMRADGNIAFTSAIRIQYTNDLTDAFKDYTNPDGTAVEFRILEPTLSVLNLPMPIEAQYVRFKIQDYVGAPCLKVEIMGCARLDCSDINECSENNGGCEQKCLNTPGNFSCACNIGYELYSSNGTAGFAIESSETGDRDGDTYQKNKSCVPVMCPSLASPENGKLLSTKNAYHFGDIVQFQCDFGFVMSGFSSLLCTSSGTWNGTAPECQYARCVTLSDDKNDGLRVIRDDPESVLVPYRDNVTITCTSSGKKLRNTVTSGFRQCVYDPKPGLPDYWFSGAQPQCPREDCGVPMPTPGAEYGQYLDTRYQSSFFFGCQNTFRLAGETSKHDNVVRCQGNGIWDFGDLRCEGPVCEDPGRPADGYQIARSYEQGSEVLFGCSKPGYILINPRPITCMREPECKVIKPLGLASGRIPDSAINATSERPNYEAKNIRLNSVTGWCGKQEAFTYVSVDLGKVYRVKAILVKGVVTSDIVGRPTEIRFFYKQAENENYVVYFPNFNLTMRDPGNYGELAMITLPKYVQARFVILGIVSFMDNACLKFELMGCDEPAAEPLLGYDYGYSPCVDNEPPVFQNCPQQPIVVGTDVNGGLLPVNFTEPTAIDNSGAIARLEVTPQQFRTPLQVFHNMVVRYVAFDFDGNVAICEVNITVPDYTPPKLSCPQSYVIELVDKQDSYAVNFNDTRRRINASDASGEVFLKFVPERAVIPIRGYENVTVIATDKYGNQAQCHFQVSVQATPCVDWELMPPSHGALNCLPGDRGIQCIATCSPGYRFTDGEPVKTFICENKRQWVPTAVVPDCVSENTQQAAYHVVASVQYRALGAVSNACLPQYKDLLAQYDNVLNERLSQRCSAVNVNINVTFVKAMPSLLDENVVKMDFVLAITPAIKQTQLYDLCGSTLNLIFDLSVPYASALIEPVLNVSSIGNQCPPLRAIRSSISRGFTCSVGEVLNMDTIHCPAGTFAGEKQKSCTMCPRGYFQNQARQGSCLKCPSGTFTREEGSKDITDCVPVCGYGTYSPTGLVPCLECPRNSYTGEPPVGGFKDCQACPVNTYTYQPAAPGKDRCRAKCAAGTYSPTGLAPCSQCPRNFYQNVIGQINCMECPTNMKTVGTGATGLEECIPVECSNSACQHGGLCVPKGHGVQCYCPAGFSGRRCEIDIDECASQPCYNGGTCTDLPQGYRCSCPTGYGGINCQEERSDCRNDTCPERAILIRAQRMAILAQTELLASLYNKGATSWEGQLCEINTDDCIEKPCLLGAVCTDLVNDFSCACPSGFTGKRCHEKIDLCSNEPCKHGVCVDKLFIHQCICDPGWSGPSCDININECVISPCENGGQCIDSIDDFTCNCEAGYTGKRCQHTIDDCASDPCQNSATCVDQIEGFVCKCRPGFIGLQCETAIDECMTEPCNPAGTDKCVDLDNKFQCVCREGFTGQMCETNIDDCSSNPCFNGGSCKDEIGEYKCVCQPGWTGHRCERDIGNCKNLPCQNHAKCIDLFQDFFSPERCIGSPCMHGGKCQDFGSGLNCTCSADYTGIGCQYEFDACEAGLCQNGATCIDEGEDYSCKCAPGFKGKNCDEDIIDCKDNSCPPSATCIDLPGRFYCQCPFNLTGDDCRKTISVDYDLYFSDPLRSSAAQVVPFDTSSADSLTIALWVQYTQQDEGGVFFTAYSVSNSHIALNRRQIIQMHSNGVQVSLFPELQDVYLSFGEFATVNDGQWHHVALVWDGNNGGELTLITEGLIASKIDGYGSGRTLPQYVWVTLGKPQSDNPKAYTESGFQGHLTKVQIWNRALDVTNDIQKQVRDCRTEPVLYNSLSLTWAGYEDLLGGVERIVPSHCGQRVCPNGYTGTKCQQLQVDKEPPRVDRCPGDLWVIAKNGSSLVNWDAPVFSDNVGVARVVEKSGHKPGQNLAWGAYDIAYIAYDAAGNAATCTFKVTVLSEFCPPLADPLGGYQSCRDWGAGGQFKVCEIACRDGLRFSQAVPPFYTCGAEGFWRPTPDPSLPLVYPACSPASPAQRVFKVSMLFPSSVLCNDAGQGVLRQKVRAAINQLNRDWNFCSYAIDGTRECKELDINVKCDHRANTRQTREVSSPPSATAEDTYVLDAIIPVEDDPVINNGNNERSTVQRLLEKLILEDEQFDVRNILPNTVPDPASLELVSDYACPMGQVVQAPDCVACAVGTFLDVASDSCKPCPAGSYQSEAGQLQCTACPAIAGQSGVTQATGARSAADCKAELCRPCGHGSYQPREGAFTCMACPRGQTTRATEAVSAAECRDDCPSGDYTTAPSSHEKAHSLVWRARGDRPHALLKPYRLRNAGTTVLQPREGAFTCMACPRGQTTHATEAVSAAEWRDDCPSGDYTTAPSSHEKAHSLVWRARGDRPHALLKPYRLRNAGTTVLHDGGCEPCPQGTYRANGAGAACAPCPPGTTTPQAGAASADQCSLPVCRADVCLNFCDNGGECVKDARGEPSCRCAGSFTGRQCKEKSEFAYIASGVAGGVIFIIFLVLLVWMICARSTKKKEPKKTLTPAIDQNGSQVNFYYGAHTPYAESIAPSHHSTYAHYYDDEEDGWEMPNFYNETYMKESLHNGMNGKMNSLARSNASIYGTKEDLYDRLKRHAYPDKSDSDSEGQ</sequence>
<proteinExistence type="predicted"/>
<feature type="transmembrane region" description="Helical" evidence="19">
    <location>
        <begin position="3359"/>
        <end position="3385"/>
    </location>
</feature>
<feature type="disulfide bond" evidence="18">
    <location>
        <begin position="537"/>
        <end position="580"/>
    </location>
</feature>
<feature type="disulfide bond" evidence="16">
    <location>
        <begin position="2286"/>
        <end position="2303"/>
    </location>
</feature>
<dbReference type="Gene3D" id="3.10.100.10">
    <property type="entry name" value="Mannose-Binding Protein A, subunit A"/>
    <property type="match status" value="1"/>
</dbReference>
<evidence type="ECO:0000259" key="23">
    <source>
        <dbReference type="PROSITE" id="PS50041"/>
    </source>
</evidence>
<dbReference type="FunFam" id="2.10.70.10:FF:000085">
    <property type="entry name" value="Uncharacterized protein, isoform A"/>
    <property type="match status" value="1"/>
</dbReference>
<feature type="domain" description="EGF-like" evidence="22">
    <location>
        <begin position="2201"/>
        <end position="2237"/>
    </location>
</feature>
<feature type="domain" description="HYR" evidence="24">
    <location>
        <begin position="1449"/>
        <end position="1535"/>
    </location>
</feature>
<dbReference type="InterPro" id="IPR013032">
    <property type="entry name" value="EGF-like_CS"/>
</dbReference>
<feature type="domain" description="Sushi" evidence="25">
    <location>
        <begin position="1035"/>
        <end position="1094"/>
    </location>
</feature>
<evidence type="ECO:0000256" key="17">
    <source>
        <dbReference type="PROSITE-ProRule" id="PRU00124"/>
    </source>
</evidence>
<evidence type="ECO:0000259" key="20">
    <source>
        <dbReference type="PROSITE" id="PS01180"/>
    </source>
</evidence>
<dbReference type="PROSITE" id="PS50825">
    <property type="entry name" value="HYR"/>
    <property type="match status" value="3"/>
</dbReference>
<feature type="disulfide bond" evidence="16">
    <location>
        <begin position="2065"/>
        <end position="2074"/>
    </location>
</feature>
<name>A0A0L7LCL8_OPEBR</name>
<feature type="disulfide bond" evidence="17">
    <location>
        <begin position="166"/>
        <end position="184"/>
    </location>
</feature>
<comment type="subcellular location">
    <subcellularLocation>
        <location evidence="1">Membrane</location>
        <topology evidence="1">Single-pass type I membrane protein</topology>
    </subcellularLocation>
</comment>
<feature type="disulfide bond" evidence="18">
    <location>
        <begin position="1065"/>
        <end position="1092"/>
    </location>
</feature>
<evidence type="ECO:0000256" key="16">
    <source>
        <dbReference type="PROSITE-ProRule" id="PRU00076"/>
    </source>
</evidence>
<keyword evidence="2" id="KW-0217">Developmental protein</keyword>
<dbReference type="SUPFAM" id="SSF57196">
    <property type="entry name" value="EGF/Laminin"/>
    <property type="match status" value="11"/>
</dbReference>
<dbReference type="PROSITE" id="PS00010">
    <property type="entry name" value="ASX_HYDROXYL"/>
    <property type="match status" value="9"/>
</dbReference>
<feature type="disulfide bond" evidence="16">
    <location>
        <begin position="2227"/>
        <end position="2236"/>
    </location>
</feature>
<dbReference type="SMART" id="SM00231">
    <property type="entry name" value="FA58C"/>
    <property type="match status" value="2"/>
</dbReference>
<feature type="disulfide bond" evidence="17">
    <location>
        <begin position="159"/>
        <end position="171"/>
    </location>
</feature>
<dbReference type="InterPro" id="IPR000859">
    <property type="entry name" value="CUB_dom"/>
</dbReference>
<feature type="disulfide bond" evidence="15">
    <location>
        <begin position="426"/>
        <end position="453"/>
    </location>
</feature>
<organism evidence="26 27">
    <name type="scientific">Operophtera brumata</name>
    <name type="common">Winter moth</name>
    <name type="synonym">Phalaena brumata</name>
    <dbReference type="NCBI Taxonomy" id="104452"/>
    <lineage>
        <taxon>Eukaryota</taxon>
        <taxon>Metazoa</taxon>
        <taxon>Ecdysozoa</taxon>
        <taxon>Arthropoda</taxon>
        <taxon>Hexapoda</taxon>
        <taxon>Insecta</taxon>
        <taxon>Pterygota</taxon>
        <taxon>Neoptera</taxon>
        <taxon>Endopterygota</taxon>
        <taxon>Lepidoptera</taxon>
        <taxon>Glossata</taxon>
        <taxon>Ditrysia</taxon>
        <taxon>Geometroidea</taxon>
        <taxon>Geometridae</taxon>
        <taxon>Larentiinae</taxon>
        <taxon>Operophtera</taxon>
    </lineage>
</organism>
<dbReference type="FunFam" id="2.10.50.10:FF:000032">
    <property type="entry name" value="Uncharacterized protein, isoform A"/>
    <property type="match status" value="1"/>
</dbReference>
<dbReference type="SMART" id="SM00179">
    <property type="entry name" value="EGF_CA"/>
    <property type="match status" value="13"/>
</dbReference>
<dbReference type="PROSITE" id="PS01285">
    <property type="entry name" value="FA58C_1"/>
    <property type="match status" value="1"/>
</dbReference>
<feature type="disulfide bond" evidence="18">
    <location>
        <begin position="689"/>
        <end position="716"/>
    </location>
</feature>
<feature type="domain" description="CUB" evidence="20">
    <location>
        <begin position="426"/>
        <end position="536"/>
    </location>
</feature>
<keyword evidence="13 16" id="KW-1015">Disulfide bond</keyword>
<keyword evidence="3 16" id="KW-0245">EGF-like domain</keyword>
<dbReference type="InterPro" id="IPR000152">
    <property type="entry name" value="EGF-type_Asp/Asn_hydroxyl_site"/>
</dbReference>
<dbReference type="GO" id="GO:0043226">
    <property type="term" value="C:organelle"/>
    <property type="evidence" value="ECO:0007669"/>
    <property type="project" value="UniProtKB-ARBA"/>
</dbReference>
<feature type="domain" description="Sushi" evidence="25">
    <location>
        <begin position="658"/>
        <end position="718"/>
    </location>
</feature>
<dbReference type="Pfam" id="PF14670">
    <property type="entry name" value="FXa_inhibition"/>
    <property type="match status" value="1"/>
</dbReference>
<keyword evidence="12 19" id="KW-0472">Membrane</keyword>
<evidence type="ECO:0000256" key="3">
    <source>
        <dbReference type="ARBA" id="ARBA00022536"/>
    </source>
</evidence>
<feature type="disulfide bond" evidence="16">
    <location>
        <begin position="2343"/>
        <end position="2352"/>
    </location>
</feature>
<dbReference type="SUPFAM" id="SSF57535">
    <property type="entry name" value="Complement control module/SCR domain"/>
    <property type="match status" value="6"/>
</dbReference>
<feature type="domain" description="Sushi" evidence="25">
    <location>
        <begin position="1171"/>
        <end position="1234"/>
    </location>
</feature>
<feature type="disulfide bond" evidence="16">
    <location>
        <begin position="3344"/>
        <end position="3353"/>
    </location>
</feature>
<dbReference type="FunFam" id="2.60.120.290:FF:000048">
    <property type="entry name" value="Uncharacterized protein, isoform A"/>
    <property type="match status" value="1"/>
</dbReference>
<keyword evidence="14" id="KW-0325">Glycoprotein</keyword>
<feature type="domain" description="EGF-like" evidence="22">
    <location>
        <begin position="2126"/>
        <end position="2162"/>
    </location>
</feature>
<dbReference type="CDD" id="cd00037">
    <property type="entry name" value="CLECT"/>
    <property type="match status" value="1"/>
</dbReference>
<keyword evidence="10" id="KW-0914">Notch signaling pathway</keyword>
<dbReference type="Pfam" id="PF07645">
    <property type="entry name" value="EGF_CA"/>
    <property type="match status" value="1"/>
</dbReference>
<feature type="domain" description="CUB" evidence="20">
    <location>
        <begin position="197"/>
        <end position="309"/>
    </location>
</feature>
<feature type="disulfide bond" evidence="16">
    <location>
        <begin position="2265"/>
        <end position="2274"/>
    </location>
</feature>
<dbReference type="InterPro" id="IPR001881">
    <property type="entry name" value="EGF-like_Ca-bd_dom"/>
</dbReference>
<feature type="domain" description="CUB" evidence="20">
    <location>
        <begin position="313"/>
        <end position="425"/>
    </location>
</feature>
<keyword evidence="11 19" id="KW-1133">Transmembrane helix</keyword>
<feature type="domain" description="EGF-like" evidence="22">
    <location>
        <begin position="2164"/>
        <end position="2199"/>
    </location>
</feature>
<evidence type="ECO:0000313" key="27">
    <source>
        <dbReference type="Proteomes" id="UP000037510"/>
    </source>
</evidence>
<dbReference type="CDD" id="cd00112">
    <property type="entry name" value="LDLa"/>
    <property type="match status" value="1"/>
</dbReference>
<dbReference type="Pfam" id="PF00754">
    <property type="entry name" value="F5_F8_type_C"/>
    <property type="match status" value="2"/>
</dbReference>
<feature type="disulfide bond" evidence="16">
    <location>
        <begin position="2027"/>
        <end position="2036"/>
    </location>
</feature>
<dbReference type="InterPro" id="IPR000436">
    <property type="entry name" value="Sushi_SCR_CCP_dom"/>
</dbReference>
<dbReference type="PROSITE" id="PS50022">
    <property type="entry name" value="FA58C_3"/>
    <property type="match status" value="2"/>
</dbReference>
<dbReference type="InterPro" id="IPR000421">
    <property type="entry name" value="FA58C"/>
</dbReference>
<dbReference type="GO" id="GO:0007219">
    <property type="term" value="P:Notch signaling pathway"/>
    <property type="evidence" value="ECO:0007669"/>
    <property type="project" value="UniProtKB-KW"/>
</dbReference>
<dbReference type="PROSITE" id="PS50026">
    <property type="entry name" value="EGF_3"/>
    <property type="match status" value="13"/>
</dbReference>
<feature type="domain" description="EGF-like" evidence="22">
    <location>
        <begin position="2277"/>
        <end position="2315"/>
    </location>
</feature>
<keyword evidence="9" id="KW-0832">Ubl conjugation</keyword>
<keyword evidence="27" id="KW-1185">Reference proteome</keyword>
<evidence type="ECO:0000256" key="7">
    <source>
        <dbReference type="ARBA" id="ARBA00022737"/>
    </source>
</evidence>
<dbReference type="InterPro" id="IPR036055">
    <property type="entry name" value="LDL_receptor-like_sf"/>
</dbReference>
<feature type="domain" description="EGF-like" evidence="22">
    <location>
        <begin position="2239"/>
        <end position="2275"/>
    </location>
</feature>
<dbReference type="GO" id="GO:0005509">
    <property type="term" value="F:calcium ion binding"/>
    <property type="evidence" value="ECO:0007669"/>
    <property type="project" value="InterPro"/>
</dbReference>
<dbReference type="Gene3D" id="2.60.120.290">
    <property type="entry name" value="Spermadhesin, CUB domain"/>
    <property type="match status" value="3"/>
</dbReference>
<dbReference type="FunFam" id="2.10.25.10:FF:000368">
    <property type="entry name" value="Delta-like 3 (Drosophila), isoform CRA_b"/>
    <property type="match status" value="1"/>
</dbReference>
<evidence type="ECO:0000256" key="8">
    <source>
        <dbReference type="ARBA" id="ARBA00022782"/>
    </source>
</evidence>
<evidence type="ECO:0000256" key="2">
    <source>
        <dbReference type="ARBA" id="ARBA00022473"/>
    </source>
</evidence>
<evidence type="ECO:0000259" key="22">
    <source>
        <dbReference type="PROSITE" id="PS50026"/>
    </source>
</evidence>
<dbReference type="Gene3D" id="2.10.25.10">
    <property type="entry name" value="Laminin"/>
    <property type="match status" value="13"/>
</dbReference>
<dbReference type="FunFam" id="2.60.120.200:FF:000201">
    <property type="entry name" value="Uncharacterized protein, isoform A"/>
    <property type="match status" value="1"/>
</dbReference>
<dbReference type="SUPFAM" id="SSF57184">
    <property type="entry name" value="Growth factor receptor domain"/>
    <property type="match status" value="2"/>
</dbReference>
<dbReference type="InterPro" id="IPR018097">
    <property type="entry name" value="EGF_Ca-bd_CS"/>
</dbReference>
<dbReference type="FunFam" id="2.60.120.260:FF:000084">
    <property type="entry name" value="CLUMA_CG013997, isoform A"/>
    <property type="match status" value="1"/>
</dbReference>
<dbReference type="SUPFAM" id="SSF49785">
    <property type="entry name" value="Galactose-binding domain-like"/>
    <property type="match status" value="2"/>
</dbReference>
<dbReference type="STRING" id="104452.A0A0L7LCL8"/>
<dbReference type="FunFam" id="2.10.50.10:FF:000018">
    <property type="entry name" value="Sushi, von Willebrand factor type A, EGF and pentraxin domain-containing 1"/>
    <property type="match status" value="1"/>
</dbReference>
<evidence type="ECO:0000256" key="6">
    <source>
        <dbReference type="ARBA" id="ARBA00022729"/>
    </source>
</evidence>
<evidence type="ECO:0000256" key="12">
    <source>
        <dbReference type="ARBA" id="ARBA00023136"/>
    </source>
</evidence>
<feature type="disulfide bond" evidence="16">
    <location>
        <begin position="2189"/>
        <end position="2198"/>
    </location>
</feature>
<evidence type="ECO:0000259" key="24">
    <source>
        <dbReference type="PROSITE" id="PS50825"/>
    </source>
</evidence>
<dbReference type="InterPro" id="IPR002172">
    <property type="entry name" value="LDrepeatLR_classA_rpt"/>
</dbReference>
<evidence type="ECO:0000256" key="15">
    <source>
        <dbReference type="PROSITE-ProRule" id="PRU00059"/>
    </source>
</evidence>
<dbReference type="Pfam" id="PF00084">
    <property type="entry name" value="Sushi"/>
    <property type="match status" value="4"/>
</dbReference>
<feature type="domain" description="F5/8 type C" evidence="21">
    <location>
        <begin position="1284"/>
        <end position="1430"/>
    </location>
</feature>
<dbReference type="Pfam" id="PF12661">
    <property type="entry name" value="hEGF"/>
    <property type="match status" value="1"/>
</dbReference>
<dbReference type="SUPFAM" id="SSF56436">
    <property type="entry name" value="C-type lectin-like"/>
    <property type="match status" value="1"/>
</dbReference>
<feature type="disulfide bond" evidence="16">
    <location>
        <begin position="2443"/>
        <end position="2452"/>
    </location>
</feature>
<dbReference type="PROSITE" id="PS01209">
    <property type="entry name" value="LDLRA_1"/>
    <property type="match status" value="1"/>
</dbReference>
<dbReference type="FunFam" id="2.10.25.10:FF:000472">
    <property type="entry name" value="Uncharacterized protein, isoform A"/>
    <property type="match status" value="1"/>
</dbReference>
<dbReference type="Gene3D" id="2.10.50.10">
    <property type="entry name" value="Tumor Necrosis Factor Receptor, subunit A, domain 2"/>
    <property type="match status" value="4"/>
</dbReference>
<dbReference type="FunFam" id="2.10.25.10:FF:000109">
    <property type="entry name" value="Notch homolog 4, [Drosophila]"/>
    <property type="match status" value="1"/>
</dbReference>
<dbReference type="InterPro" id="IPR013320">
    <property type="entry name" value="ConA-like_dom_sf"/>
</dbReference>
<evidence type="ECO:0000259" key="21">
    <source>
        <dbReference type="PROSITE" id="PS50022"/>
    </source>
</evidence>
<evidence type="ECO:0000256" key="13">
    <source>
        <dbReference type="ARBA" id="ARBA00023157"/>
    </source>
</evidence>
<feature type="disulfide bond" evidence="16">
    <location>
        <begin position="2305"/>
        <end position="2314"/>
    </location>
</feature>
<feature type="domain" description="EGF-like" evidence="22">
    <location>
        <begin position="2455"/>
        <end position="2491"/>
    </location>
</feature>
<dbReference type="GO" id="GO:0005112">
    <property type="term" value="F:Notch binding"/>
    <property type="evidence" value="ECO:0007669"/>
    <property type="project" value="TreeGrafter"/>
</dbReference>
<dbReference type="PROSITE" id="PS01180">
    <property type="entry name" value="CUB"/>
    <property type="match status" value="3"/>
</dbReference>
<feature type="disulfide bond" evidence="16">
    <location>
        <begin position="3322"/>
        <end position="3332"/>
    </location>
</feature>
<dbReference type="InterPro" id="IPR035976">
    <property type="entry name" value="Sushi/SCR/CCP_sf"/>
</dbReference>
<dbReference type="FunFam" id="2.10.25.10:FF:000321">
    <property type="entry name" value="Protein delta homolog 1"/>
    <property type="match status" value="1"/>
</dbReference>
<dbReference type="InterPro" id="IPR003410">
    <property type="entry name" value="HYR_dom"/>
</dbReference>
<evidence type="ECO:0000256" key="10">
    <source>
        <dbReference type="ARBA" id="ARBA00022976"/>
    </source>
</evidence>
<dbReference type="InterPro" id="IPR035914">
    <property type="entry name" value="Sperma_CUB_dom_sf"/>
</dbReference>
<dbReference type="SUPFAM" id="SSF49854">
    <property type="entry name" value="Spermadhesin, CUB domain"/>
    <property type="match status" value="3"/>
</dbReference>
<feature type="domain" description="Sushi" evidence="25">
    <location>
        <begin position="719"/>
        <end position="777"/>
    </location>
</feature>
<dbReference type="CDD" id="cd00054">
    <property type="entry name" value="EGF_CA"/>
    <property type="match status" value="10"/>
</dbReference>
<feature type="disulfide bond" evidence="17">
    <location>
        <begin position="178"/>
        <end position="193"/>
    </location>
</feature>
<keyword evidence="8" id="KW-0221">Differentiation</keyword>
<dbReference type="SMART" id="SM00192">
    <property type="entry name" value="LDLa"/>
    <property type="match status" value="1"/>
</dbReference>
<reference evidence="26 27" key="1">
    <citation type="journal article" date="2015" name="Genome Biol. Evol.">
        <title>The genome of winter moth (Operophtera brumata) provides a genomic perspective on sexual dimorphism and phenology.</title>
        <authorList>
            <person name="Derks M.F."/>
            <person name="Smit S."/>
            <person name="Salis L."/>
            <person name="Schijlen E."/>
            <person name="Bossers A."/>
            <person name="Mateman C."/>
            <person name="Pijl A.S."/>
            <person name="de Ridder D."/>
            <person name="Groenen M.A."/>
            <person name="Visser M.E."/>
            <person name="Megens H.J."/>
        </authorList>
    </citation>
    <scope>NUCLEOTIDE SEQUENCE [LARGE SCALE GENOMIC DNA]</scope>
    <source>
        <strain evidence="26">WM2013NL</strain>
        <tissue evidence="26">Head and thorax</tissue>
    </source>
</reference>
<dbReference type="Pfam" id="PF07699">
    <property type="entry name" value="Ephrin_rec_like"/>
    <property type="match status" value="6"/>
</dbReference>
<feature type="domain" description="EGF-like" evidence="22">
    <location>
        <begin position="2039"/>
        <end position="2075"/>
    </location>
</feature>
<evidence type="ECO:0000313" key="26">
    <source>
        <dbReference type="EMBL" id="KOB73233.1"/>
    </source>
</evidence>
<dbReference type="FunFam" id="2.10.25.10:FF:000004">
    <property type="entry name" value="Neurogenic locus notch 1"/>
    <property type="match status" value="1"/>
</dbReference>
<feature type="domain" description="EGF-like" evidence="22">
    <location>
        <begin position="2001"/>
        <end position="2037"/>
    </location>
</feature>
<dbReference type="CDD" id="cd00033">
    <property type="entry name" value="CCP"/>
    <property type="match status" value="4"/>
</dbReference>
<feature type="domain" description="EGF-like" evidence="22">
    <location>
        <begin position="3318"/>
        <end position="3354"/>
    </location>
</feature>
<keyword evidence="7" id="KW-0677">Repeat</keyword>
<comment type="caution">
    <text evidence="16">Lacks conserved residue(s) required for the propagation of feature annotation.</text>
</comment>
<dbReference type="Gene3D" id="2.60.120.260">
    <property type="entry name" value="Galactose-binding domain-like"/>
    <property type="match status" value="2"/>
</dbReference>
<gene>
    <name evidence="26" type="ORF">OBRU01_11469</name>
</gene>
<feature type="disulfide bond" evidence="16">
    <location>
        <begin position="2405"/>
        <end position="2414"/>
    </location>
</feature>